<feature type="transmembrane region" description="Helical" evidence="2">
    <location>
        <begin position="13"/>
        <end position="29"/>
    </location>
</feature>
<comment type="caution">
    <text evidence="3">The sequence shown here is derived from an EMBL/GenBank/DDBJ whole genome shotgun (WGS) entry which is preliminary data.</text>
</comment>
<protein>
    <recommendedName>
        <fullName evidence="5">Transmembrane protein</fullName>
    </recommendedName>
</protein>
<keyword evidence="2" id="KW-0812">Transmembrane</keyword>
<feature type="compositionally biased region" description="Polar residues" evidence="1">
    <location>
        <begin position="270"/>
        <end position="280"/>
    </location>
</feature>
<feature type="region of interest" description="Disordered" evidence="1">
    <location>
        <begin position="263"/>
        <end position="313"/>
    </location>
</feature>
<feature type="transmembrane region" description="Helical" evidence="2">
    <location>
        <begin position="195"/>
        <end position="219"/>
    </location>
</feature>
<proteinExistence type="predicted"/>
<gene>
    <name evidence="3" type="ORF">HK105_204395</name>
</gene>
<feature type="transmembrane region" description="Helical" evidence="2">
    <location>
        <begin position="112"/>
        <end position="131"/>
    </location>
</feature>
<evidence type="ECO:0000256" key="2">
    <source>
        <dbReference type="SAM" id="Phobius"/>
    </source>
</evidence>
<evidence type="ECO:0000313" key="3">
    <source>
        <dbReference type="EMBL" id="KAL2915971.1"/>
    </source>
</evidence>
<feature type="compositionally biased region" description="Low complexity" evidence="1">
    <location>
        <begin position="281"/>
        <end position="293"/>
    </location>
</feature>
<sequence length="313" mass="33348">MCDQDLLVQRDKIAYALGVFMCLSVQNCFDNLAMLARRPTLARALQLTASVCHTIDNGVFILQNSLRWLPSCDGLSAVGDMSFYVFQVLSTGILIFRGTALLPASVVTAARVVLGATGFVAFALNVVSGVLKNVFVTQDGWCVTIYSRTWNDKSKLVYVGLFASILCCFVVPVVQTFSNVFSGEASGNRVRLRQFIAGFAAKIALAVVVYLATTVLSLVGFWGDYFFVHVLASTWSSMIVDNGAADRVVAMSELRWAGAKRSGKRASAVAGSQPTPAQSLAMSPAPTQAAAAPAAPPRAPSDVQRASADSRGE</sequence>
<evidence type="ECO:0008006" key="5">
    <source>
        <dbReference type="Google" id="ProtNLM"/>
    </source>
</evidence>
<feature type="transmembrane region" description="Helical" evidence="2">
    <location>
        <begin position="156"/>
        <end position="174"/>
    </location>
</feature>
<evidence type="ECO:0000313" key="4">
    <source>
        <dbReference type="Proteomes" id="UP001527925"/>
    </source>
</evidence>
<keyword evidence="2" id="KW-1133">Transmembrane helix</keyword>
<accession>A0ABR4N8W2</accession>
<keyword evidence="2" id="KW-0472">Membrane</keyword>
<keyword evidence="4" id="KW-1185">Reference proteome</keyword>
<name>A0ABR4N8W2_9FUNG</name>
<organism evidence="3 4">
    <name type="scientific">Polyrhizophydium stewartii</name>
    <dbReference type="NCBI Taxonomy" id="2732419"/>
    <lineage>
        <taxon>Eukaryota</taxon>
        <taxon>Fungi</taxon>
        <taxon>Fungi incertae sedis</taxon>
        <taxon>Chytridiomycota</taxon>
        <taxon>Chytridiomycota incertae sedis</taxon>
        <taxon>Chytridiomycetes</taxon>
        <taxon>Rhizophydiales</taxon>
        <taxon>Rhizophydiales incertae sedis</taxon>
        <taxon>Polyrhizophydium</taxon>
    </lineage>
</organism>
<dbReference type="EMBL" id="JADGIZ020000019">
    <property type="protein sequence ID" value="KAL2915971.1"/>
    <property type="molecule type" value="Genomic_DNA"/>
</dbReference>
<reference evidence="3 4" key="1">
    <citation type="submission" date="2023-09" db="EMBL/GenBank/DDBJ databases">
        <title>Pangenome analysis of Batrachochytrium dendrobatidis and related Chytrids.</title>
        <authorList>
            <person name="Yacoub M.N."/>
            <person name="Stajich J.E."/>
            <person name="James T.Y."/>
        </authorList>
    </citation>
    <scope>NUCLEOTIDE SEQUENCE [LARGE SCALE GENOMIC DNA]</scope>
    <source>
        <strain evidence="3 4">JEL0888</strain>
    </source>
</reference>
<evidence type="ECO:0000256" key="1">
    <source>
        <dbReference type="SAM" id="MobiDB-lite"/>
    </source>
</evidence>
<feature type="transmembrane region" description="Helical" evidence="2">
    <location>
        <begin position="81"/>
        <end position="100"/>
    </location>
</feature>
<dbReference type="Proteomes" id="UP001527925">
    <property type="component" value="Unassembled WGS sequence"/>
</dbReference>